<evidence type="ECO:0000256" key="1">
    <source>
        <dbReference type="SAM" id="MobiDB-lite"/>
    </source>
</evidence>
<evidence type="ECO:0000313" key="3">
    <source>
        <dbReference type="Proteomes" id="UP001341840"/>
    </source>
</evidence>
<proteinExistence type="predicted"/>
<evidence type="ECO:0000313" key="2">
    <source>
        <dbReference type="EMBL" id="MED6170378.1"/>
    </source>
</evidence>
<name>A0ABU6VDR1_9FABA</name>
<feature type="compositionally biased region" description="Basic and acidic residues" evidence="1">
    <location>
        <begin position="24"/>
        <end position="36"/>
    </location>
</feature>
<protein>
    <submittedName>
        <fullName evidence="2">Uncharacterized protein</fullName>
    </submittedName>
</protein>
<keyword evidence="3" id="KW-1185">Reference proteome</keyword>
<accession>A0ABU6VDR1</accession>
<feature type="region of interest" description="Disordered" evidence="1">
    <location>
        <begin position="16"/>
        <end position="66"/>
    </location>
</feature>
<dbReference type="Proteomes" id="UP001341840">
    <property type="component" value="Unassembled WGS sequence"/>
</dbReference>
<organism evidence="2 3">
    <name type="scientific">Stylosanthes scabra</name>
    <dbReference type="NCBI Taxonomy" id="79078"/>
    <lineage>
        <taxon>Eukaryota</taxon>
        <taxon>Viridiplantae</taxon>
        <taxon>Streptophyta</taxon>
        <taxon>Embryophyta</taxon>
        <taxon>Tracheophyta</taxon>
        <taxon>Spermatophyta</taxon>
        <taxon>Magnoliopsida</taxon>
        <taxon>eudicotyledons</taxon>
        <taxon>Gunneridae</taxon>
        <taxon>Pentapetalae</taxon>
        <taxon>rosids</taxon>
        <taxon>fabids</taxon>
        <taxon>Fabales</taxon>
        <taxon>Fabaceae</taxon>
        <taxon>Papilionoideae</taxon>
        <taxon>50 kb inversion clade</taxon>
        <taxon>dalbergioids sensu lato</taxon>
        <taxon>Dalbergieae</taxon>
        <taxon>Pterocarpus clade</taxon>
        <taxon>Stylosanthes</taxon>
    </lineage>
</organism>
<reference evidence="2 3" key="1">
    <citation type="journal article" date="2023" name="Plants (Basel)">
        <title>Bridging the Gap: Combining Genomics and Transcriptomics Approaches to Understand Stylosanthes scabra, an Orphan Legume from the Brazilian Caatinga.</title>
        <authorList>
            <person name="Ferreira-Neto J.R.C."/>
            <person name="da Silva M.D."/>
            <person name="Binneck E."/>
            <person name="de Melo N.F."/>
            <person name="da Silva R.H."/>
            <person name="de Melo A.L.T.M."/>
            <person name="Pandolfi V."/>
            <person name="Bustamante F.O."/>
            <person name="Brasileiro-Vidal A.C."/>
            <person name="Benko-Iseppon A.M."/>
        </authorList>
    </citation>
    <scope>NUCLEOTIDE SEQUENCE [LARGE SCALE GENOMIC DNA]</scope>
    <source>
        <tissue evidence="2">Leaves</tissue>
    </source>
</reference>
<dbReference type="EMBL" id="JASCZI010151161">
    <property type="protein sequence ID" value="MED6170378.1"/>
    <property type="molecule type" value="Genomic_DNA"/>
</dbReference>
<comment type="caution">
    <text evidence="2">The sequence shown here is derived from an EMBL/GenBank/DDBJ whole genome shotgun (WGS) entry which is preliminary data.</text>
</comment>
<gene>
    <name evidence="2" type="ORF">PIB30_030351</name>
</gene>
<sequence>MAKFSSWYRYPSTKLTPSHVQAKSRRDSRPKWRNDRALATPRRGLSPLTTPRCGKEAQTTQEASQGVDLASITAHDRAIPTLRRGSSVREVPMTAPQSCHSMS</sequence>